<keyword evidence="1" id="KW-0812">Transmembrane</keyword>
<name>A0A7W5AY99_9BACL</name>
<accession>A0A7W5AY99</accession>
<keyword evidence="3" id="KW-1185">Reference proteome</keyword>
<keyword evidence="1" id="KW-0472">Membrane</keyword>
<evidence type="ECO:0000256" key="1">
    <source>
        <dbReference type="SAM" id="Phobius"/>
    </source>
</evidence>
<dbReference type="AlphaFoldDB" id="A0A7W5AY99"/>
<protein>
    <submittedName>
        <fullName evidence="2">Uncharacterized protein</fullName>
    </submittedName>
</protein>
<feature type="transmembrane region" description="Helical" evidence="1">
    <location>
        <begin position="122"/>
        <end position="143"/>
    </location>
</feature>
<dbReference type="SUPFAM" id="SSF103501">
    <property type="entry name" value="Respiratory nitrate reductase 1 gamma chain"/>
    <property type="match status" value="1"/>
</dbReference>
<evidence type="ECO:0000313" key="3">
    <source>
        <dbReference type="Proteomes" id="UP000570361"/>
    </source>
</evidence>
<feature type="transmembrane region" description="Helical" evidence="1">
    <location>
        <begin position="20"/>
        <end position="37"/>
    </location>
</feature>
<organism evidence="2 3">
    <name type="scientific">Paenibacillus phyllosphaerae</name>
    <dbReference type="NCBI Taxonomy" id="274593"/>
    <lineage>
        <taxon>Bacteria</taxon>
        <taxon>Bacillati</taxon>
        <taxon>Bacillota</taxon>
        <taxon>Bacilli</taxon>
        <taxon>Bacillales</taxon>
        <taxon>Paenibacillaceae</taxon>
        <taxon>Paenibacillus</taxon>
    </lineage>
</organism>
<feature type="transmembrane region" description="Helical" evidence="1">
    <location>
        <begin position="170"/>
        <end position="195"/>
    </location>
</feature>
<dbReference type="Gene3D" id="1.20.950.20">
    <property type="entry name" value="Transmembrane di-heme cytochromes, Chain C"/>
    <property type="match status" value="1"/>
</dbReference>
<comment type="caution">
    <text evidence="2">The sequence shown here is derived from an EMBL/GenBank/DDBJ whole genome shotgun (WGS) entry which is preliminary data.</text>
</comment>
<gene>
    <name evidence="2" type="ORF">FHS18_003016</name>
</gene>
<dbReference type="EMBL" id="JACHXK010000006">
    <property type="protein sequence ID" value="MBB3110948.1"/>
    <property type="molecule type" value="Genomic_DNA"/>
</dbReference>
<feature type="transmembrane region" description="Helical" evidence="1">
    <location>
        <begin position="216"/>
        <end position="235"/>
    </location>
</feature>
<evidence type="ECO:0000313" key="2">
    <source>
        <dbReference type="EMBL" id="MBB3110948.1"/>
    </source>
</evidence>
<keyword evidence="1" id="KW-1133">Transmembrane helix</keyword>
<proteinExistence type="predicted"/>
<dbReference type="RefSeq" id="WP_183600852.1">
    <property type="nucleotide sequence ID" value="NZ_JACHXK010000006.1"/>
</dbReference>
<feature type="transmembrane region" description="Helical" evidence="1">
    <location>
        <begin position="241"/>
        <end position="261"/>
    </location>
</feature>
<sequence>MKEEAVQPPVVYRGSFLRKALINSLITAIVIFVSVYLGSEQFHHVDLALIGYLVATVLCLLFFTMRITAWSLRPPTRRLWRQGFEMMTSAKGLKFLFHTLGTNIGTQKFIVKRSWFRGAQHLLISWGVLFSFGITFALVLNWMHFELVAPTTYEVVMFGIPLFRMGVESWLAIALYHGLNWTGIAVIAGCAMAMIRRVYEKNRLVEQRDEYDLFPLVLLMAISITGSLLTVSALWMEGEFYYGISLSHEIVVIVFLLYMPFSKFWHIPLRFLAVVIPAYHGLAEQKKCARCGVEYATSMQIQDVQTALSKRDLSVPIEHTPLHMSDLCSQCRRISNRLSASRMKVGLAQAGVWVQGNGHNGLTALKEGEPLIETHPEH</sequence>
<feature type="transmembrane region" description="Helical" evidence="1">
    <location>
        <begin position="49"/>
        <end position="72"/>
    </location>
</feature>
<reference evidence="2 3" key="1">
    <citation type="submission" date="2020-08" db="EMBL/GenBank/DDBJ databases">
        <title>Genomic Encyclopedia of Type Strains, Phase III (KMG-III): the genomes of soil and plant-associated and newly described type strains.</title>
        <authorList>
            <person name="Whitman W."/>
        </authorList>
    </citation>
    <scope>NUCLEOTIDE SEQUENCE [LARGE SCALE GENOMIC DNA]</scope>
    <source>
        <strain evidence="2 3">CECT 5862</strain>
    </source>
</reference>
<dbReference type="InterPro" id="IPR036197">
    <property type="entry name" value="NarG-like_sf"/>
</dbReference>
<dbReference type="Proteomes" id="UP000570361">
    <property type="component" value="Unassembled WGS sequence"/>
</dbReference>